<dbReference type="FunFam" id="3.30.70.100:FF:000027">
    <property type="entry name" value="Copper chaperone for superoxide dismutase"/>
    <property type="match status" value="1"/>
</dbReference>
<dbReference type="InterPro" id="IPR006121">
    <property type="entry name" value="HMA_dom"/>
</dbReference>
<evidence type="ECO:0000313" key="4">
    <source>
        <dbReference type="Proteomes" id="UP000694701"/>
    </source>
</evidence>
<name>A0A8C2E9H3_CYPCA</name>
<keyword evidence="1" id="KW-0812">Transmembrane</keyword>
<protein>
    <submittedName>
        <fullName evidence="3">Protein kinase D4</fullName>
    </submittedName>
</protein>
<accession>A0A8C2E9H3</accession>
<dbReference type="Ensembl" id="ENSCCRT00020041347.1">
    <property type="protein sequence ID" value="ENSCCRP00020037871.1"/>
    <property type="gene ID" value="ENSCCRG00020016798.1"/>
</dbReference>
<evidence type="ECO:0000259" key="2">
    <source>
        <dbReference type="PROSITE" id="PS50846"/>
    </source>
</evidence>
<feature type="transmembrane region" description="Helical" evidence="1">
    <location>
        <begin position="93"/>
        <end position="112"/>
    </location>
</feature>
<sequence>MDTNRTAKLEFAVQMSCDSCVNAVKGVLERDPGVQSVHVDLAKEQVLVETALTSLQVQSLIESTGRRAVLKGMGGSETGETSDAVKMLFIINFYLFHILKLIYLCSFASNFIY</sequence>
<reference evidence="3" key="1">
    <citation type="submission" date="2025-08" db="UniProtKB">
        <authorList>
            <consortium name="Ensembl"/>
        </authorList>
    </citation>
    <scope>IDENTIFICATION</scope>
</reference>
<dbReference type="PROSITE" id="PS50846">
    <property type="entry name" value="HMA_2"/>
    <property type="match status" value="1"/>
</dbReference>
<dbReference type="InterPro" id="IPR036163">
    <property type="entry name" value="HMA_dom_sf"/>
</dbReference>
<feature type="domain" description="HMA" evidence="2">
    <location>
        <begin position="6"/>
        <end position="69"/>
    </location>
</feature>
<evidence type="ECO:0000256" key="1">
    <source>
        <dbReference type="SAM" id="Phobius"/>
    </source>
</evidence>
<dbReference type="AlphaFoldDB" id="A0A8C2E9H3"/>
<dbReference type="SUPFAM" id="SSF55008">
    <property type="entry name" value="HMA, heavy metal-associated domain"/>
    <property type="match status" value="1"/>
</dbReference>
<evidence type="ECO:0000313" key="3">
    <source>
        <dbReference type="Ensembl" id="ENSCCRP00020037871.1"/>
    </source>
</evidence>
<organism evidence="3 4">
    <name type="scientific">Cyprinus carpio</name>
    <name type="common">Common carp</name>
    <dbReference type="NCBI Taxonomy" id="7962"/>
    <lineage>
        <taxon>Eukaryota</taxon>
        <taxon>Metazoa</taxon>
        <taxon>Chordata</taxon>
        <taxon>Craniata</taxon>
        <taxon>Vertebrata</taxon>
        <taxon>Euteleostomi</taxon>
        <taxon>Actinopterygii</taxon>
        <taxon>Neopterygii</taxon>
        <taxon>Teleostei</taxon>
        <taxon>Ostariophysi</taxon>
        <taxon>Cypriniformes</taxon>
        <taxon>Cyprinidae</taxon>
        <taxon>Cyprininae</taxon>
        <taxon>Cyprinus</taxon>
    </lineage>
</organism>
<keyword evidence="1" id="KW-0472">Membrane</keyword>
<dbReference type="Proteomes" id="UP000694701">
    <property type="component" value="Unplaced"/>
</dbReference>
<dbReference type="GO" id="GO:0046872">
    <property type="term" value="F:metal ion binding"/>
    <property type="evidence" value="ECO:0007669"/>
    <property type="project" value="InterPro"/>
</dbReference>
<dbReference type="CDD" id="cd00371">
    <property type="entry name" value="HMA"/>
    <property type="match status" value="1"/>
</dbReference>
<dbReference type="Gene3D" id="3.30.70.100">
    <property type="match status" value="1"/>
</dbReference>
<proteinExistence type="predicted"/>
<dbReference type="Pfam" id="PF00403">
    <property type="entry name" value="HMA"/>
    <property type="match status" value="1"/>
</dbReference>
<keyword evidence="1" id="KW-1133">Transmembrane helix</keyword>